<protein>
    <submittedName>
        <fullName evidence="1">Uncharacterized protein</fullName>
    </submittedName>
</protein>
<name>A0A1K1LWW2_SELRU</name>
<dbReference type="AlphaFoldDB" id="A0A1K1LWW2"/>
<dbReference type="EMBL" id="FPJA01000004">
    <property type="protein sequence ID" value="SFW14166.1"/>
    <property type="molecule type" value="Genomic_DNA"/>
</dbReference>
<organism evidence="1 2">
    <name type="scientific">Selenomonas ruminantium</name>
    <dbReference type="NCBI Taxonomy" id="971"/>
    <lineage>
        <taxon>Bacteria</taxon>
        <taxon>Bacillati</taxon>
        <taxon>Bacillota</taxon>
        <taxon>Negativicutes</taxon>
        <taxon>Selenomonadales</taxon>
        <taxon>Selenomonadaceae</taxon>
        <taxon>Selenomonas</taxon>
    </lineage>
</organism>
<evidence type="ECO:0000313" key="2">
    <source>
        <dbReference type="Proteomes" id="UP000182958"/>
    </source>
</evidence>
<dbReference type="Proteomes" id="UP000182958">
    <property type="component" value="Unassembled WGS sequence"/>
</dbReference>
<proteinExistence type="predicted"/>
<accession>A0A1K1LWW2</accession>
<dbReference type="RefSeq" id="WP_072305260.1">
    <property type="nucleotide sequence ID" value="NZ_FPJA01000004.1"/>
</dbReference>
<keyword evidence="2" id="KW-1185">Reference proteome</keyword>
<reference evidence="2" key="1">
    <citation type="submission" date="2016-11" db="EMBL/GenBank/DDBJ databases">
        <authorList>
            <person name="Varghese N."/>
            <person name="Submissions S."/>
        </authorList>
    </citation>
    <scope>NUCLEOTIDE SEQUENCE [LARGE SCALE GENOMIC DNA]</scope>
    <source>
        <strain evidence="2">C3</strain>
    </source>
</reference>
<gene>
    <name evidence="1" type="ORF">SAMN02910323_0334</name>
</gene>
<sequence length="146" mass="17751">MSKFEPIYIESFVSDSLRPMLTEIFSRTSFIVTTSLYTDKFIWKISGRITSSGIEYIKKEASKYIIDELSNTNEYDLCSRELDSFIELLKYYHKIQEDNIKTKLDDMYKYRNEFYNHYYDENKNYIIYLDITQLLPRSNNKEDYFF</sequence>
<evidence type="ECO:0000313" key="1">
    <source>
        <dbReference type="EMBL" id="SFW14166.1"/>
    </source>
</evidence>